<organism evidence="1">
    <name type="scientific">marine sediment metagenome</name>
    <dbReference type="NCBI Taxonomy" id="412755"/>
    <lineage>
        <taxon>unclassified sequences</taxon>
        <taxon>metagenomes</taxon>
        <taxon>ecological metagenomes</taxon>
    </lineage>
</organism>
<proteinExistence type="predicted"/>
<dbReference type="EMBL" id="BARS01036961">
    <property type="protein sequence ID" value="GAG20902.1"/>
    <property type="molecule type" value="Genomic_DNA"/>
</dbReference>
<sequence>MKLQMKIFLSIIALLVITVIATAFVTTRGATQSMLAQMEEDGITIATLLARSSNFAVRVPKQVEDVVGDQMVVEARIAAHLVAVAEKRAGMSPEE</sequence>
<evidence type="ECO:0000313" key="1">
    <source>
        <dbReference type="EMBL" id="GAG20902.1"/>
    </source>
</evidence>
<dbReference type="AlphaFoldDB" id="X0WCH0"/>
<reference evidence="1" key="1">
    <citation type="journal article" date="2014" name="Front. Microbiol.">
        <title>High frequency of phylogenetically diverse reductive dehalogenase-homologous genes in deep subseafloor sedimentary metagenomes.</title>
        <authorList>
            <person name="Kawai M."/>
            <person name="Futagami T."/>
            <person name="Toyoda A."/>
            <person name="Takaki Y."/>
            <person name="Nishi S."/>
            <person name="Hori S."/>
            <person name="Arai W."/>
            <person name="Tsubouchi T."/>
            <person name="Morono Y."/>
            <person name="Uchiyama I."/>
            <person name="Ito T."/>
            <person name="Fujiyama A."/>
            <person name="Inagaki F."/>
            <person name="Takami H."/>
        </authorList>
    </citation>
    <scope>NUCLEOTIDE SEQUENCE</scope>
    <source>
        <strain evidence="1">Expedition CK06-06</strain>
    </source>
</reference>
<feature type="non-terminal residue" evidence="1">
    <location>
        <position position="95"/>
    </location>
</feature>
<name>X0WCH0_9ZZZZ</name>
<accession>X0WCH0</accession>
<comment type="caution">
    <text evidence="1">The sequence shown here is derived from an EMBL/GenBank/DDBJ whole genome shotgun (WGS) entry which is preliminary data.</text>
</comment>
<protein>
    <submittedName>
        <fullName evidence="1">Uncharacterized protein</fullName>
    </submittedName>
</protein>
<gene>
    <name evidence="1" type="ORF">S01H1_56737</name>
</gene>